<evidence type="ECO:0008006" key="4">
    <source>
        <dbReference type="Google" id="ProtNLM"/>
    </source>
</evidence>
<reference evidence="2 3" key="1">
    <citation type="submission" date="2015-12" db="EMBL/GenBank/DDBJ databases">
        <title>Draft genome sequence of Mesorhizobium sp. UFLA 01-765, a multitolerant efficient symbiont and plant-growth promoting strain isolated from Zn-mining soil using Leucaena leucocephala as a trap plant.</title>
        <authorList>
            <person name="Rangel W.M."/>
            <person name="Thijs S."/>
            <person name="Longatti S.M."/>
            <person name="Moreira F.M."/>
            <person name="Weyens N."/>
            <person name="Vangronsveld J."/>
            <person name="Van Hamme J.D."/>
            <person name="Bottos E.M."/>
            <person name="Rineau F."/>
        </authorList>
    </citation>
    <scope>NUCLEOTIDE SEQUENCE [LARGE SCALE GENOMIC DNA]</scope>
    <source>
        <strain evidence="2 3">UFLA 01-765</strain>
    </source>
</reference>
<comment type="caution">
    <text evidence="2">The sequence shown here is derived from an EMBL/GenBank/DDBJ whole genome shotgun (WGS) entry which is preliminary data.</text>
</comment>
<accession>A0A101KUF2</accession>
<proteinExistence type="predicted"/>
<sequence>MLHLHAASCTSAVALAWLAASALTASPASAHQAPTGWTYPWACCANMDCQEVEAKSISEKPQGYVIQSTGEIVAYGDKRVKNSPDGEYHWCAHQAGIDAGHTICLFVPPKGF</sequence>
<organism evidence="2 3">
    <name type="scientific">Rhizobium loti</name>
    <name type="common">Mesorhizobium loti</name>
    <dbReference type="NCBI Taxonomy" id="381"/>
    <lineage>
        <taxon>Bacteria</taxon>
        <taxon>Pseudomonadati</taxon>
        <taxon>Pseudomonadota</taxon>
        <taxon>Alphaproteobacteria</taxon>
        <taxon>Hyphomicrobiales</taxon>
        <taxon>Phyllobacteriaceae</taxon>
        <taxon>Mesorhizobium</taxon>
    </lineage>
</organism>
<keyword evidence="1" id="KW-0732">Signal</keyword>
<dbReference type="OrthoDB" id="7871245at2"/>
<dbReference type="Proteomes" id="UP000053176">
    <property type="component" value="Unassembled WGS sequence"/>
</dbReference>
<dbReference type="EMBL" id="LPWA01000098">
    <property type="protein sequence ID" value="KUM27222.1"/>
    <property type="molecule type" value="Genomic_DNA"/>
</dbReference>
<evidence type="ECO:0000313" key="3">
    <source>
        <dbReference type="Proteomes" id="UP000053176"/>
    </source>
</evidence>
<name>A0A101KUF2_RHILI</name>
<gene>
    <name evidence="2" type="ORF">AU467_02165</name>
</gene>
<dbReference type="AlphaFoldDB" id="A0A101KUF2"/>
<protein>
    <recommendedName>
        <fullName evidence="4">Secreted protein</fullName>
    </recommendedName>
</protein>
<evidence type="ECO:0000313" key="2">
    <source>
        <dbReference type="EMBL" id="KUM27222.1"/>
    </source>
</evidence>
<feature type="signal peptide" evidence="1">
    <location>
        <begin position="1"/>
        <end position="30"/>
    </location>
</feature>
<feature type="chain" id="PRO_5007099251" description="Secreted protein" evidence="1">
    <location>
        <begin position="31"/>
        <end position="112"/>
    </location>
</feature>
<evidence type="ECO:0000256" key="1">
    <source>
        <dbReference type="SAM" id="SignalP"/>
    </source>
</evidence>